<reference evidence="3 4" key="1">
    <citation type="journal article" date="2000" name="Nature">
        <title>Sequence and analysis of chromosome 3 of the plant Arabidopsis thaliana.</title>
        <authorList>
            <consortium name="European Union Chromosome 3 Arabidopsis Sequencing Consortium"/>
            <consortium name="Institute for Genomic Research"/>
            <consortium name="Kazusa DNA Research Institute"/>
            <person name="Salanoubat M."/>
            <person name="Lemcke K."/>
            <person name="Rieger M."/>
            <person name="Ansorge W."/>
            <person name="Unseld M."/>
            <person name="Fartmann B."/>
            <person name="Valle G."/>
            <person name="Blocker H."/>
            <person name="Perez-Alonso M."/>
            <person name="Obermaier B."/>
            <person name="Delseny M."/>
            <person name="Boutry M."/>
            <person name="Grivell L.A."/>
            <person name="Mache R."/>
            <person name="Puigdomenech P."/>
            <person name="De Simone V."/>
            <person name="Choisne N."/>
            <person name="Artiguenave F."/>
            <person name="Robert C."/>
            <person name="Brottier P."/>
            <person name="Wincker P."/>
            <person name="Cattolico L."/>
            <person name="Weissenbach J."/>
            <person name="Saurin W."/>
            <person name="Quetier F."/>
            <person name="Schafer M."/>
            <person name="Muller-Auer S."/>
            <person name="Gabel C."/>
            <person name="Fuchs M."/>
            <person name="Benes V."/>
            <person name="Wurmbach E."/>
            <person name="Drzonek H."/>
            <person name="Erfle H."/>
            <person name="Jordan N."/>
            <person name="Bangert S."/>
            <person name="Wiedelmann R."/>
            <person name="Kranz H."/>
            <person name="Voss H."/>
            <person name="Holland R."/>
            <person name="Brandt P."/>
            <person name="Nyakatura G."/>
            <person name="Vezzi A."/>
            <person name="D'Angelo M."/>
            <person name="Pallavicini A."/>
            <person name="Toppo S."/>
            <person name="Simionati B."/>
            <person name="Conrad A."/>
            <person name="Hornischer K."/>
            <person name="Kauer G."/>
            <person name="Lohnert T.H."/>
            <person name="Nordsiek G."/>
            <person name="Reichelt J."/>
            <person name="Scharfe M."/>
            <person name="Schon O."/>
            <person name="Bargues M."/>
            <person name="Terol J."/>
            <person name="Climent J."/>
            <person name="Navarro P."/>
            <person name="Collado C."/>
            <person name="Perez-Perez A."/>
            <person name="Ottenwalder B."/>
            <person name="Duchemin D."/>
            <person name="Cooke R."/>
            <person name="Laudie M."/>
            <person name="Berger-Llauro C."/>
            <person name="Purnelle B."/>
            <person name="Masuy D."/>
            <person name="de Haan M."/>
            <person name="Maarse A.C."/>
            <person name="Alcaraz J.P."/>
            <person name="Cottet A."/>
            <person name="Casacuberta E."/>
            <person name="Monfort A."/>
            <person name="Argiriou A."/>
            <person name="flores M."/>
            <person name="Liguori R."/>
            <person name="Vitale D."/>
            <person name="Mannhaupt G."/>
            <person name="Haase D."/>
            <person name="Schoof H."/>
            <person name="Rudd S."/>
            <person name="Zaccaria P."/>
            <person name="Mewes H.W."/>
            <person name="Mayer K.F."/>
            <person name="Kaul S."/>
            <person name="Town C.D."/>
            <person name="Koo H.L."/>
            <person name="Tallon L.J."/>
            <person name="Jenkins J."/>
            <person name="Rooney T."/>
            <person name="Rizzo M."/>
            <person name="Walts A."/>
            <person name="Utterback T."/>
            <person name="Fujii C.Y."/>
            <person name="Shea T.P."/>
            <person name="Creasy T.H."/>
            <person name="Haas B."/>
            <person name="Maiti R."/>
            <person name="Wu D."/>
            <person name="Peterson J."/>
            <person name="Van Aken S."/>
            <person name="Pai G."/>
            <person name="Militscher J."/>
            <person name="Sellers P."/>
            <person name="Gill J.E."/>
            <person name="Feldblyum T.V."/>
            <person name="Preuss D."/>
            <person name="Lin X."/>
            <person name="Nierman W.C."/>
            <person name="Salzberg S.L."/>
            <person name="White O."/>
            <person name="Venter J.C."/>
            <person name="Fraser C.M."/>
            <person name="Kaneko T."/>
            <person name="Nakamura Y."/>
            <person name="Sato S."/>
            <person name="Kato T."/>
            <person name="Asamizu E."/>
            <person name="Sasamoto S."/>
            <person name="Kimura T."/>
            <person name="Idesawa K."/>
            <person name="Kawashima K."/>
            <person name="Kishida Y."/>
            <person name="Kiyokawa C."/>
            <person name="Kohara M."/>
            <person name="Matsumoto M."/>
            <person name="Matsuno A."/>
            <person name="Muraki A."/>
            <person name="Nakayama S."/>
            <person name="Nakazaki N."/>
            <person name="Shinpo S."/>
            <person name="Takeuchi C."/>
            <person name="Wada T."/>
            <person name="Watanabe A."/>
            <person name="Yamada M."/>
            <person name="Yasuda M."/>
            <person name="Tabata S."/>
        </authorList>
    </citation>
    <scope>NUCLEOTIDE SEQUENCE [LARGE SCALE GENOMIC DNA]</scope>
    <source>
        <strain evidence="4">cv. Columbia</strain>
    </source>
</reference>
<dbReference type="AlphaFoldDB" id="F4J6Y4"/>
<dbReference type="SMR" id="F4J6Y4"/>
<dbReference type="InterPro" id="IPR013187">
    <property type="entry name" value="F-box-assoc_dom_typ3"/>
</dbReference>
<dbReference type="ExpressionAtlas" id="F4J6Y4">
    <property type="expression patterns" value="baseline and differential"/>
</dbReference>
<dbReference type="PANTHER" id="PTHR31111">
    <property type="entry name" value="BNAA05G37150D PROTEIN-RELATED"/>
    <property type="match status" value="1"/>
</dbReference>
<dbReference type="OMA" id="DFESIMY"/>
<accession>F4J6Y4</accession>
<dbReference type="NCBIfam" id="TIGR01640">
    <property type="entry name" value="F_box_assoc_1"/>
    <property type="match status" value="1"/>
</dbReference>
<dbReference type="RefSeq" id="NP_190819.4">
    <property type="nucleotide sequence ID" value="NM_115111.5"/>
</dbReference>
<dbReference type="Araport" id="AT3G52510"/>
<keyword evidence="4" id="KW-1185">Reference proteome</keyword>
<dbReference type="GeneID" id="824416"/>
<dbReference type="InterPro" id="IPR017451">
    <property type="entry name" value="F-box-assoc_interact_dom"/>
</dbReference>
<dbReference type="STRING" id="3702.F4J6Y4"/>
<proteinExistence type="predicted"/>
<organism evidence="3 4">
    <name type="scientific">Arabidopsis thaliana</name>
    <name type="common">Mouse-ear cress</name>
    <dbReference type="NCBI Taxonomy" id="3702"/>
    <lineage>
        <taxon>Eukaryota</taxon>
        <taxon>Viridiplantae</taxon>
        <taxon>Streptophyta</taxon>
        <taxon>Embryophyta</taxon>
        <taxon>Tracheophyta</taxon>
        <taxon>Spermatophyta</taxon>
        <taxon>Magnoliopsida</taxon>
        <taxon>eudicotyledons</taxon>
        <taxon>Gunneridae</taxon>
        <taxon>Pentapetalae</taxon>
        <taxon>rosids</taxon>
        <taxon>malvids</taxon>
        <taxon>Brassicales</taxon>
        <taxon>Brassicaceae</taxon>
        <taxon>Camelineae</taxon>
        <taxon>Arabidopsis</taxon>
    </lineage>
</organism>
<dbReference type="HOGENOM" id="CLU_1279228_0_0_1"/>
<evidence type="ECO:0000313" key="3">
    <source>
        <dbReference type="EMBL" id="AEE78953.1"/>
    </source>
</evidence>
<dbReference type="InParanoid" id="F4J6Y4"/>
<evidence type="ECO:0000259" key="1">
    <source>
        <dbReference type="Pfam" id="PF08268"/>
    </source>
</evidence>
<dbReference type="TAIR" id="AT3G52510"/>
<evidence type="ECO:0000313" key="2">
    <source>
        <dbReference type="Araport" id="AT3G52510"/>
    </source>
</evidence>
<dbReference type="Proteomes" id="UP000006548">
    <property type="component" value="Chromosome 3"/>
</dbReference>
<protein>
    <submittedName>
        <fullName evidence="3">F-box associated ubiquitination effector family protein</fullName>
    </submittedName>
</protein>
<sequence length="216" mass="24888">MKSEQCCLCVRLGRRVRICNLTTKQLLRKVWEVSKEDGQMRSEHQVLVLGPGAYWRSTYSNAPPPPHRPFSQGISINGMLYYGAAWVDANKCVLVSFDLTFEEFNLIELPVEAGIIWHSYRANLVNYRDKLDIFEYSKLAVDASVDLRVMEDVKKKKKWSKKTLVLPLDQMNVVHGDDLVLPGTSRCVQLRLGKKHLFLYFIFKFCIVLSELSLNC</sequence>
<evidence type="ECO:0000313" key="4">
    <source>
        <dbReference type="Proteomes" id="UP000006548"/>
    </source>
</evidence>
<name>F4J6Y4_ARATH</name>
<reference evidence="4" key="2">
    <citation type="journal article" date="2017" name="Plant J.">
        <title>Araport11: a complete reannotation of the Arabidopsis thaliana reference genome.</title>
        <authorList>
            <person name="Cheng C.Y."/>
            <person name="Krishnakumar V."/>
            <person name="Chan A.P."/>
            <person name="Thibaud-Nissen F."/>
            <person name="Schobel S."/>
            <person name="Town C.D."/>
        </authorList>
    </citation>
    <scope>GENOME REANNOTATION</scope>
    <source>
        <strain evidence="4">cv. Columbia</strain>
    </source>
</reference>
<feature type="domain" description="F-box associated beta-propeller type 3" evidence="1">
    <location>
        <begin position="29"/>
        <end position="184"/>
    </location>
</feature>
<dbReference type="EMBL" id="CP002686">
    <property type="protein sequence ID" value="AEE78953.1"/>
    <property type="molecule type" value="Genomic_DNA"/>
</dbReference>
<dbReference type="Pfam" id="PF08268">
    <property type="entry name" value="FBA_3"/>
    <property type="match status" value="1"/>
</dbReference>
<gene>
    <name evidence="2 3" type="ordered locus">At3g52510</name>
</gene>
<dbReference type="PaxDb" id="3702-AT3G52510.1"/>
<dbReference type="PANTHER" id="PTHR31111:SF25">
    <property type="entry name" value="F-BOX ASSOCIATED UBIQUITINATION EFFECTOR FAMILY PROTEIN"/>
    <property type="match status" value="1"/>
</dbReference>